<name>A0ABW5XF42_9MICO</name>
<evidence type="ECO:0000256" key="12">
    <source>
        <dbReference type="HAMAP-Rule" id="MF_01382"/>
    </source>
</evidence>
<dbReference type="NCBIfam" id="TIGR04221">
    <property type="entry name" value="SecA2_Mycobac"/>
    <property type="match status" value="1"/>
</dbReference>
<feature type="domain" description="SecA family profile" evidence="15">
    <location>
        <begin position="11"/>
        <end position="572"/>
    </location>
</feature>
<evidence type="ECO:0000256" key="1">
    <source>
        <dbReference type="ARBA" id="ARBA00004170"/>
    </source>
</evidence>
<dbReference type="PANTHER" id="PTHR30612:SF0">
    <property type="entry name" value="CHLOROPLAST PROTEIN-TRANSPORTING ATPASE"/>
    <property type="match status" value="1"/>
</dbReference>
<sequence length="773" mass="85483">MKSVSWWERPVLWAQQIRQEPGAENLRRFVPLVHEAMKTREQFRALSDRKLQQAATSLTSTSLEKDRDLVRYLALASEAAYRTLGLDPFEEQLLAAASMLRGRVVDMATGEGKTLVGFIVAAGLGVMGRQVHVLSANEYLAARDAAHGSVFFEVFDMQSGAVAESMSRSERTQVYGCDVVYATVHQVGFDMLRDRQRTPGTSRMLPQLDAAVFDEIDAVLLDDAMVPLVLAGEADPAPEEAALTAVVGELVEGADFEVDGERRGVSFTDGGLAKVEQTLGVSDLYAPERFELLTAANVALHARALVERDVHYIIVDGQIQLINDARGRVSDRQRWPDGLHAAVERKEGLVVTRQSEVLDQILVESVARSYLSLTGMSGTAREAAERLHDDLQLRTGMVPTHRRCVRVDEPDRLFSTVVLRDESAAEFVCAAHQVGRPVLVGTANVGESERFAQLLAERGVTASVLNARNDAQEAEVIARAGRFGAVTVSTQMAGRGVDIQLDQQARDAGGLLVVGLSRYESTRLDRQLRGRSGRQGDPGTSVFFTSLEDAVVSRHIEINEPPISVADDGRITDPRFLHLYGHAQRVAEGKLSQLHRTTRKYNKIVDAHSEIFLKTRERILVEEEAFDEYLDQVWLNGPEQGARWRDEPDRTLAVEVVLHQLDRAWSGHVNLLTATLEGIHLRVLGRLNPLDEFNRVAIQDFLTLGARARDAVREVLDAAPANADSLADLGLRRPSSTWTYMVTDNPFMSQADHILAFIAKKTRGEKLPPLTYK</sequence>
<keyword evidence="10 12" id="KW-0811">Translocation</keyword>
<comment type="catalytic activity">
    <reaction evidence="12">
        <text>ATP + H2O + cellular proteinSide 1 = ADP + phosphate + cellular proteinSide 2.</text>
        <dbReference type="EC" id="7.4.2.8"/>
    </reaction>
</comment>
<dbReference type="Gene3D" id="1.10.3060.10">
    <property type="entry name" value="Helical scaffold and wing domains of SecA"/>
    <property type="match status" value="1"/>
</dbReference>
<dbReference type="Gene3D" id="3.90.1440.10">
    <property type="entry name" value="SecA, preprotein cross-linking domain"/>
    <property type="match status" value="1"/>
</dbReference>
<evidence type="ECO:0000256" key="2">
    <source>
        <dbReference type="ARBA" id="ARBA00007650"/>
    </source>
</evidence>
<dbReference type="InterPro" id="IPR000185">
    <property type="entry name" value="SecA"/>
</dbReference>
<dbReference type="PROSITE" id="PS51196">
    <property type="entry name" value="SECA_MOTOR_DEAD"/>
    <property type="match status" value="1"/>
</dbReference>
<dbReference type="PROSITE" id="PS01312">
    <property type="entry name" value="SECA"/>
    <property type="match status" value="1"/>
</dbReference>
<dbReference type="InterPro" id="IPR027417">
    <property type="entry name" value="P-loop_NTPase"/>
</dbReference>
<evidence type="ECO:0000256" key="5">
    <source>
        <dbReference type="ARBA" id="ARBA00022490"/>
    </source>
</evidence>
<keyword evidence="8 12" id="KW-0653">Protein transport</keyword>
<dbReference type="EC" id="7.4.2.8" evidence="12"/>
<dbReference type="InterPro" id="IPR026389">
    <property type="entry name" value="SecA_Actinobact-type"/>
</dbReference>
<evidence type="ECO:0000313" key="17">
    <source>
        <dbReference type="Proteomes" id="UP001597391"/>
    </source>
</evidence>
<dbReference type="RefSeq" id="WP_377464932.1">
    <property type="nucleotide sequence ID" value="NZ_JBHUOP010000001.1"/>
</dbReference>
<dbReference type="Pfam" id="PF21090">
    <property type="entry name" value="P-loop_SecA"/>
    <property type="match status" value="1"/>
</dbReference>
<evidence type="ECO:0000256" key="3">
    <source>
        <dbReference type="ARBA" id="ARBA00022448"/>
    </source>
</evidence>
<dbReference type="InterPro" id="IPR011130">
    <property type="entry name" value="SecA_preprotein_X-link_dom"/>
</dbReference>
<dbReference type="SUPFAM" id="SSF81886">
    <property type="entry name" value="Helical scaffold and wing domains of SecA"/>
    <property type="match status" value="1"/>
</dbReference>
<gene>
    <name evidence="16" type="primary">secA2</name>
    <name evidence="12" type="synonym">secA</name>
    <name evidence="16" type="ORF">ACFSYH_02610</name>
</gene>
<keyword evidence="11 12" id="KW-0472">Membrane</keyword>
<dbReference type="SMART" id="SM00958">
    <property type="entry name" value="SecA_PP_bind"/>
    <property type="match status" value="1"/>
</dbReference>
<evidence type="ECO:0000256" key="6">
    <source>
        <dbReference type="ARBA" id="ARBA00022741"/>
    </source>
</evidence>
<dbReference type="Pfam" id="PF01043">
    <property type="entry name" value="SecA_PP_bind"/>
    <property type="match status" value="1"/>
</dbReference>
<comment type="caution">
    <text evidence="16">The sequence shown here is derived from an EMBL/GenBank/DDBJ whole genome shotgun (WGS) entry which is preliminary data.</text>
</comment>
<dbReference type="InterPro" id="IPR014018">
    <property type="entry name" value="SecA_motor_DEAD"/>
</dbReference>
<feature type="domain" description="Helicase ATP-binding" evidence="13">
    <location>
        <begin position="94"/>
        <end position="265"/>
    </location>
</feature>
<dbReference type="PROSITE" id="PS51192">
    <property type="entry name" value="HELICASE_ATP_BIND_1"/>
    <property type="match status" value="1"/>
</dbReference>
<evidence type="ECO:0000313" key="16">
    <source>
        <dbReference type="EMBL" id="MFD2839458.1"/>
    </source>
</evidence>
<dbReference type="EMBL" id="JBHUOP010000001">
    <property type="protein sequence ID" value="MFD2839458.1"/>
    <property type="molecule type" value="Genomic_DNA"/>
</dbReference>
<evidence type="ECO:0000259" key="13">
    <source>
        <dbReference type="PROSITE" id="PS51192"/>
    </source>
</evidence>
<comment type="subunit">
    <text evidence="12">Monomer and homodimer. Part of the essential Sec protein translocation apparatus which comprises SecA, SecYEG and auxiliary proteins SecDF. Other proteins may also be involved.</text>
</comment>
<feature type="domain" description="Helicase C-terminal" evidence="14">
    <location>
        <begin position="423"/>
        <end position="578"/>
    </location>
</feature>
<dbReference type="InterPro" id="IPR036266">
    <property type="entry name" value="SecA_Wing/Scaffold_sf"/>
</dbReference>
<dbReference type="CDD" id="cd18803">
    <property type="entry name" value="SF2_C_secA"/>
    <property type="match status" value="1"/>
</dbReference>
<keyword evidence="5 12" id="KW-0963">Cytoplasm</keyword>
<keyword evidence="6 12" id="KW-0547">Nucleotide-binding</keyword>
<dbReference type="InterPro" id="IPR001650">
    <property type="entry name" value="Helicase_C-like"/>
</dbReference>
<dbReference type="PRINTS" id="PR00906">
    <property type="entry name" value="SECA"/>
</dbReference>
<dbReference type="Pfam" id="PF07517">
    <property type="entry name" value="SecA_DEAD"/>
    <property type="match status" value="1"/>
</dbReference>
<reference evidence="17" key="1">
    <citation type="journal article" date="2019" name="Int. J. Syst. Evol. Microbiol.">
        <title>The Global Catalogue of Microorganisms (GCM) 10K type strain sequencing project: providing services to taxonomists for standard genome sequencing and annotation.</title>
        <authorList>
            <consortium name="The Broad Institute Genomics Platform"/>
            <consortium name="The Broad Institute Genome Sequencing Center for Infectious Disease"/>
            <person name="Wu L."/>
            <person name="Ma J."/>
        </authorList>
    </citation>
    <scope>NUCLEOTIDE SEQUENCE [LARGE SCALE GENOMIC DNA]</scope>
    <source>
        <strain evidence="17">KCTC 33576</strain>
    </source>
</reference>
<evidence type="ECO:0000256" key="8">
    <source>
        <dbReference type="ARBA" id="ARBA00022927"/>
    </source>
</evidence>
<organism evidence="16 17">
    <name type="scientific">Populibacterium corticicola</name>
    <dbReference type="NCBI Taxonomy" id="1812826"/>
    <lineage>
        <taxon>Bacteria</taxon>
        <taxon>Bacillati</taxon>
        <taxon>Actinomycetota</taxon>
        <taxon>Actinomycetes</taxon>
        <taxon>Micrococcales</taxon>
        <taxon>Jonesiaceae</taxon>
        <taxon>Populibacterium</taxon>
    </lineage>
</organism>
<feature type="binding site" evidence="12">
    <location>
        <position position="498"/>
    </location>
    <ligand>
        <name>ATP</name>
        <dbReference type="ChEBI" id="CHEBI:30616"/>
    </ligand>
</feature>
<evidence type="ECO:0000259" key="15">
    <source>
        <dbReference type="PROSITE" id="PS51196"/>
    </source>
</evidence>
<dbReference type="InterPro" id="IPR036670">
    <property type="entry name" value="SecA_X-link_sf"/>
</dbReference>
<evidence type="ECO:0000259" key="14">
    <source>
        <dbReference type="PROSITE" id="PS51194"/>
    </source>
</evidence>
<dbReference type="Proteomes" id="UP001597391">
    <property type="component" value="Unassembled WGS sequence"/>
</dbReference>
<protein>
    <recommendedName>
        <fullName evidence="12">Protein translocase subunit SecA</fullName>
        <ecNumber evidence="12">7.4.2.8</ecNumber>
    </recommendedName>
</protein>
<evidence type="ECO:0000256" key="11">
    <source>
        <dbReference type="ARBA" id="ARBA00023136"/>
    </source>
</evidence>
<dbReference type="PANTHER" id="PTHR30612">
    <property type="entry name" value="SECA INNER MEMBRANE COMPONENT OF SEC PROTEIN SECRETION SYSTEM"/>
    <property type="match status" value="1"/>
</dbReference>
<evidence type="ECO:0000256" key="4">
    <source>
        <dbReference type="ARBA" id="ARBA00022475"/>
    </source>
</evidence>
<dbReference type="InterPro" id="IPR011115">
    <property type="entry name" value="SecA_DEAD"/>
</dbReference>
<proteinExistence type="inferred from homology"/>
<keyword evidence="7 12" id="KW-0067">ATP-binding</keyword>
<feature type="binding site" evidence="12">
    <location>
        <begin position="110"/>
        <end position="114"/>
    </location>
    <ligand>
        <name>ATP</name>
        <dbReference type="ChEBI" id="CHEBI:30616"/>
    </ligand>
</feature>
<evidence type="ECO:0000256" key="9">
    <source>
        <dbReference type="ARBA" id="ARBA00022967"/>
    </source>
</evidence>
<dbReference type="HAMAP" id="MF_01382">
    <property type="entry name" value="SecA"/>
    <property type="match status" value="1"/>
</dbReference>
<accession>A0ABW5XF42</accession>
<comment type="subcellular location">
    <subcellularLocation>
        <location evidence="12">Cell membrane</location>
        <topology evidence="12">Peripheral membrane protein</topology>
        <orientation evidence="12">Cytoplasmic side</orientation>
    </subcellularLocation>
    <subcellularLocation>
        <location evidence="12">Cytoplasm</location>
    </subcellularLocation>
    <subcellularLocation>
        <location evidence="1">Membrane</location>
        <topology evidence="1">Peripheral membrane protein</topology>
    </subcellularLocation>
    <text evidence="12">Distribution is 50-50.</text>
</comment>
<feature type="binding site" evidence="12">
    <location>
        <position position="92"/>
    </location>
    <ligand>
        <name>ATP</name>
        <dbReference type="ChEBI" id="CHEBI:30616"/>
    </ligand>
</feature>
<dbReference type="SUPFAM" id="SSF52540">
    <property type="entry name" value="P-loop containing nucleoside triphosphate hydrolases"/>
    <property type="match status" value="2"/>
</dbReference>
<comment type="similarity">
    <text evidence="2 12">Belongs to the SecA family.</text>
</comment>
<dbReference type="Pfam" id="PF07516">
    <property type="entry name" value="SecA_SW"/>
    <property type="match status" value="1"/>
</dbReference>
<keyword evidence="17" id="KW-1185">Reference proteome</keyword>
<dbReference type="InterPro" id="IPR014001">
    <property type="entry name" value="Helicase_ATP-bd"/>
</dbReference>
<dbReference type="PROSITE" id="PS51194">
    <property type="entry name" value="HELICASE_CTER"/>
    <property type="match status" value="1"/>
</dbReference>
<dbReference type="InterPro" id="IPR011116">
    <property type="entry name" value="SecA_Wing/Scaffold"/>
</dbReference>
<keyword evidence="3 12" id="KW-0813">Transport</keyword>
<dbReference type="InterPro" id="IPR044722">
    <property type="entry name" value="SecA_SF2_C"/>
</dbReference>
<dbReference type="SMART" id="SM00957">
    <property type="entry name" value="SecA_DEAD"/>
    <property type="match status" value="1"/>
</dbReference>
<dbReference type="SUPFAM" id="SSF81767">
    <property type="entry name" value="Pre-protein crosslinking domain of SecA"/>
    <property type="match status" value="1"/>
</dbReference>
<keyword evidence="9 12" id="KW-1278">Translocase</keyword>
<dbReference type="InterPro" id="IPR020937">
    <property type="entry name" value="SecA_CS"/>
</dbReference>
<comment type="function">
    <text evidence="12">Part of the Sec protein translocase complex. Interacts with the SecYEG preprotein conducting channel. Has a central role in coupling the hydrolysis of ATP to the transfer of proteins into and across the cell membrane, serving as an ATP-driven molecular motor driving the stepwise translocation of polypeptide chains across the membrane.</text>
</comment>
<evidence type="ECO:0000256" key="10">
    <source>
        <dbReference type="ARBA" id="ARBA00023010"/>
    </source>
</evidence>
<dbReference type="Gene3D" id="3.40.50.300">
    <property type="entry name" value="P-loop containing nucleotide triphosphate hydrolases"/>
    <property type="match status" value="3"/>
</dbReference>
<keyword evidence="4 12" id="KW-1003">Cell membrane</keyword>
<evidence type="ECO:0000256" key="7">
    <source>
        <dbReference type="ARBA" id="ARBA00022840"/>
    </source>
</evidence>